<gene>
    <name evidence="6" type="ORF">GCM10022211_22250</name>
</gene>
<keyword evidence="3" id="KW-0560">Oxidoreductase</keyword>
<evidence type="ECO:0000256" key="3">
    <source>
        <dbReference type="ARBA" id="ARBA00023002"/>
    </source>
</evidence>
<dbReference type="RefSeq" id="WP_344710341.1">
    <property type="nucleotide sequence ID" value="NZ_BAAAZD010000002.1"/>
</dbReference>
<dbReference type="EMBL" id="BAAAZD010000002">
    <property type="protein sequence ID" value="GAA4008263.1"/>
    <property type="molecule type" value="Genomic_DNA"/>
</dbReference>
<evidence type="ECO:0000256" key="1">
    <source>
        <dbReference type="ARBA" id="ARBA00018719"/>
    </source>
</evidence>
<accession>A0ABP7S8L5</accession>
<dbReference type="PRINTS" id="PR00469">
    <property type="entry name" value="PNDRDTASEII"/>
</dbReference>
<dbReference type="Gene3D" id="3.50.50.60">
    <property type="entry name" value="FAD/NAD(P)-binding domain"/>
    <property type="match status" value="2"/>
</dbReference>
<dbReference type="InterPro" id="IPR050097">
    <property type="entry name" value="Ferredoxin-NADP_redctase_2"/>
</dbReference>
<comment type="caution">
    <text evidence="6">The sequence shown here is derived from an EMBL/GenBank/DDBJ whole genome shotgun (WGS) entry which is preliminary data.</text>
</comment>
<sequence length="329" mass="35093">MADNEPYDVLIIGGGPAGLTAAIYLSRFHLDIVVVDEGKSRASWIPCSHNHAGYPDGINGKELLELMRTQAQKYGTKIETGRVHRLDKEEGDGLFSADWGAGPRQARAVLLATGLTNRKPPMDPELHDEAMARGLIRYCPICDGYEVTDKRVGIIGSGKGGVGEALFLRSYTADVTLIAPDASLDLPEEDRRKLEEAGVTLVDGPAEAIGCVENCITIDTAAGLLSFDSIYPALGSDTHTGLAEMVGAKINPEDCCLVCDDKMRTSVEGLYAAGDVVHGLDQISHAMGEGGQAATTIRNDLAAKRPMLRQPVVPASSETEREMEETGDA</sequence>
<name>A0ABP7S8L5_9SPHN</name>
<feature type="domain" description="FAD/NAD(P)-binding" evidence="5">
    <location>
        <begin position="7"/>
        <end position="290"/>
    </location>
</feature>
<evidence type="ECO:0000256" key="2">
    <source>
        <dbReference type="ARBA" id="ARBA00022630"/>
    </source>
</evidence>
<dbReference type="Pfam" id="PF07992">
    <property type="entry name" value="Pyr_redox_2"/>
    <property type="match status" value="1"/>
</dbReference>
<dbReference type="PANTHER" id="PTHR48105">
    <property type="entry name" value="THIOREDOXIN REDUCTASE 1-RELATED-RELATED"/>
    <property type="match status" value="1"/>
</dbReference>
<keyword evidence="2" id="KW-0285">Flavoprotein</keyword>
<dbReference type="PRINTS" id="PR00368">
    <property type="entry name" value="FADPNR"/>
</dbReference>
<reference evidence="7" key="1">
    <citation type="journal article" date="2019" name="Int. J. Syst. Evol. Microbiol.">
        <title>The Global Catalogue of Microorganisms (GCM) 10K type strain sequencing project: providing services to taxonomists for standard genome sequencing and annotation.</title>
        <authorList>
            <consortium name="The Broad Institute Genomics Platform"/>
            <consortium name="The Broad Institute Genome Sequencing Center for Infectious Disease"/>
            <person name="Wu L."/>
            <person name="Ma J."/>
        </authorList>
    </citation>
    <scope>NUCLEOTIDE SEQUENCE [LARGE SCALE GENOMIC DNA]</scope>
    <source>
        <strain evidence="7">JCM 16603</strain>
    </source>
</reference>
<evidence type="ECO:0000259" key="5">
    <source>
        <dbReference type="Pfam" id="PF07992"/>
    </source>
</evidence>
<dbReference type="InterPro" id="IPR036188">
    <property type="entry name" value="FAD/NAD-bd_sf"/>
</dbReference>
<protein>
    <recommendedName>
        <fullName evidence="1">Thioredoxin reductase</fullName>
    </recommendedName>
</protein>
<feature type="region of interest" description="Disordered" evidence="4">
    <location>
        <begin position="309"/>
        <end position="329"/>
    </location>
</feature>
<evidence type="ECO:0000313" key="6">
    <source>
        <dbReference type="EMBL" id="GAA4008263.1"/>
    </source>
</evidence>
<proteinExistence type="predicted"/>
<organism evidence="6 7">
    <name type="scientific">Sphingomonas humi</name>
    <dbReference type="NCBI Taxonomy" id="335630"/>
    <lineage>
        <taxon>Bacteria</taxon>
        <taxon>Pseudomonadati</taxon>
        <taxon>Pseudomonadota</taxon>
        <taxon>Alphaproteobacteria</taxon>
        <taxon>Sphingomonadales</taxon>
        <taxon>Sphingomonadaceae</taxon>
        <taxon>Sphingomonas</taxon>
    </lineage>
</organism>
<evidence type="ECO:0000256" key="4">
    <source>
        <dbReference type="SAM" id="MobiDB-lite"/>
    </source>
</evidence>
<dbReference type="SUPFAM" id="SSF51905">
    <property type="entry name" value="FAD/NAD(P)-binding domain"/>
    <property type="match status" value="1"/>
</dbReference>
<dbReference type="InterPro" id="IPR023753">
    <property type="entry name" value="FAD/NAD-binding_dom"/>
</dbReference>
<evidence type="ECO:0000313" key="7">
    <source>
        <dbReference type="Proteomes" id="UP001501310"/>
    </source>
</evidence>
<dbReference type="Proteomes" id="UP001501310">
    <property type="component" value="Unassembled WGS sequence"/>
</dbReference>
<keyword evidence="7" id="KW-1185">Reference proteome</keyword>